<evidence type="ECO:0000256" key="2">
    <source>
        <dbReference type="ARBA" id="ARBA00009035"/>
    </source>
</evidence>
<comment type="subcellular location">
    <subcellularLocation>
        <location evidence="1">Cytoplasm</location>
        <location evidence="1">Nucleoid</location>
    </subcellularLocation>
</comment>
<evidence type="ECO:0000256" key="1">
    <source>
        <dbReference type="ARBA" id="ARBA00004453"/>
    </source>
</evidence>
<keyword evidence="3" id="KW-0963">Cytoplasm</keyword>
<comment type="similarity">
    <text evidence="2">Belongs to the YejK family.</text>
</comment>
<comment type="caution">
    <text evidence="4">The sequence shown here is derived from an EMBL/GenBank/DDBJ whole genome shotgun (WGS) entry which is preliminary data.</text>
</comment>
<proteinExistence type="inferred from homology"/>
<keyword evidence="5" id="KW-1185">Reference proteome</keyword>
<dbReference type="RefSeq" id="WP_385876843.1">
    <property type="nucleotide sequence ID" value="NZ_JBHLXE010000071.1"/>
</dbReference>
<evidence type="ECO:0000313" key="4">
    <source>
        <dbReference type="EMBL" id="MFC0179740.1"/>
    </source>
</evidence>
<sequence>MSITIKHLALHQLVAAQQVNPEEGAKVELLVNESLVEVTPIVEGMVEKLHQLYSMKNKGFAVFSHKAQSTSAQIPNDDNNQVQNESSDFDVVNDEISIDHSSNDSALDNIYRRVPFVELFQALQNDEMDFLIFSEKAATNLVHEINQYSFAEPGLLLMCHYHHVANDYLYMAILQHTQSTSVKNDFTIEIIDALDIEKSDIMARLDITEWTHNQDSSRYLTFLRGRIGRKVGDFFLDFLGAETGLDPKRQTQTLIQAIDDYCEAHTLAKEEEQLYKKDVVQYCQVQAKQGEELSIEGLSSFLSPKEHPVLSTKPDVVDFASFTESKGYDLADSFPADTSAIKKLTKFTGSGGGVTISFTSEQLGQKIVWDKETDTLTIKGTPPNLRDQLERFYD</sequence>
<dbReference type="PANTHER" id="PTHR38772:SF1">
    <property type="entry name" value="NUCLEOID-ASSOCIATED PROTEIN YEJK"/>
    <property type="match status" value="1"/>
</dbReference>
<evidence type="ECO:0000256" key="3">
    <source>
        <dbReference type="ARBA" id="ARBA00022490"/>
    </source>
</evidence>
<dbReference type="InterPro" id="IPR007358">
    <property type="entry name" value="Nucleoid_associated_NdpA"/>
</dbReference>
<dbReference type="NCBIfam" id="NF001557">
    <property type="entry name" value="PRK00378.1"/>
    <property type="match status" value="1"/>
</dbReference>
<protein>
    <submittedName>
        <fullName evidence="4">Nucleoid-associated protein YejK</fullName>
    </submittedName>
</protein>
<dbReference type="EMBL" id="JBHLXE010000071">
    <property type="protein sequence ID" value="MFC0179740.1"/>
    <property type="molecule type" value="Genomic_DNA"/>
</dbReference>
<dbReference type="Proteomes" id="UP001589758">
    <property type="component" value="Unassembled WGS sequence"/>
</dbReference>
<dbReference type="Pfam" id="PF04245">
    <property type="entry name" value="NA37"/>
    <property type="match status" value="1"/>
</dbReference>
<name>A0ABV6CC81_9GAMM</name>
<evidence type="ECO:0000313" key="5">
    <source>
        <dbReference type="Proteomes" id="UP001589758"/>
    </source>
</evidence>
<organism evidence="4 5">
    <name type="scientific">Thorsellia kenyensis</name>
    <dbReference type="NCBI Taxonomy" id="1549888"/>
    <lineage>
        <taxon>Bacteria</taxon>
        <taxon>Pseudomonadati</taxon>
        <taxon>Pseudomonadota</taxon>
        <taxon>Gammaproteobacteria</taxon>
        <taxon>Enterobacterales</taxon>
        <taxon>Thorselliaceae</taxon>
        <taxon>Thorsellia</taxon>
    </lineage>
</organism>
<gene>
    <name evidence="4" type="primary">yejK</name>
    <name evidence="4" type="ORF">ACFFIT_06525</name>
</gene>
<dbReference type="PANTHER" id="PTHR38772">
    <property type="match status" value="1"/>
</dbReference>
<accession>A0ABV6CC81</accession>
<reference evidence="4 5" key="1">
    <citation type="submission" date="2024-09" db="EMBL/GenBank/DDBJ databases">
        <authorList>
            <person name="Sun Q."/>
            <person name="Mori K."/>
        </authorList>
    </citation>
    <scope>NUCLEOTIDE SEQUENCE [LARGE SCALE GENOMIC DNA]</scope>
    <source>
        <strain evidence="4 5">CCM 8545</strain>
    </source>
</reference>